<feature type="domain" description="DUF4113" evidence="1">
    <location>
        <begin position="6"/>
        <end position="53"/>
    </location>
</feature>
<comment type="caution">
    <text evidence="2">The sequence shown here is derived from an EMBL/GenBank/DDBJ whole genome shotgun (WGS) entry which is preliminary data.</text>
</comment>
<reference evidence="2" key="1">
    <citation type="submission" date="2020-09" db="EMBL/GenBank/DDBJ databases">
        <authorList>
            <person name="Palma L."/>
            <person name="Caballero P."/>
            <person name="Berry C."/>
            <person name="Del Valle E."/>
        </authorList>
    </citation>
    <scope>NUCLEOTIDE SEQUENCE</scope>
    <source>
        <strain evidence="2">M</strain>
    </source>
</reference>
<dbReference type="Proteomes" id="UP001193920">
    <property type="component" value="Unassembled WGS sequence"/>
</dbReference>
<dbReference type="EMBL" id="JACXBF010000359">
    <property type="protein sequence ID" value="MBD2801647.1"/>
    <property type="molecule type" value="Genomic_DNA"/>
</dbReference>
<feature type="non-terminal residue" evidence="2">
    <location>
        <position position="1"/>
    </location>
</feature>
<evidence type="ECO:0000259" key="1">
    <source>
        <dbReference type="Pfam" id="PF13438"/>
    </source>
</evidence>
<protein>
    <submittedName>
        <fullName evidence="2">DUF4113 domain-containing protein</fullName>
    </submittedName>
</protein>
<dbReference type="Pfam" id="PF13438">
    <property type="entry name" value="DUF4113"/>
    <property type="match status" value="1"/>
</dbReference>
<dbReference type="AlphaFoldDB" id="A0AAW3YY01"/>
<reference evidence="2" key="2">
    <citation type="journal article" date="2024" name="Toxins">
        <title>Genome Sequence Analysis of Native Xenorhabdus Strains Isolated from Entomopathogenic Nematodes in Argentina.</title>
        <authorList>
            <person name="Palma L."/>
            <person name="Frizzo L."/>
            <person name="Kaiser S."/>
            <person name="Berry C."/>
            <person name="Caballero P."/>
            <person name="Bode H.B."/>
            <person name="Del Valle E.E."/>
        </authorList>
    </citation>
    <scope>NUCLEOTIDE SEQUENCE</scope>
    <source>
        <strain evidence="2">M</strain>
    </source>
</reference>
<accession>A0AAW3YY01</accession>
<proteinExistence type="predicted"/>
<sequence>MRSLHSLMRTLDEMNKSGKFNIGFAGKGIDPTWKMRRAKLSPAYTTNINELPIAKV</sequence>
<dbReference type="InterPro" id="IPR025188">
    <property type="entry name" value="DUF4113"/>
</dbReference>
<evidence type="ECO:0000313" key="2">
    <source>
        <dbReference type="EMBL" id="MBD2801647.1"/>
    </source>
</evidence>
<organism evidence="2">
    <name type="scientific">Xenorhabdus szentirmaii</name>
    <dbReference type="NCBI Taxonomy" id="290112"/>
    <lineage>
        <taxon>Bacteria</taxon>
        <taxon>Pseudomonadati</taxon>
        <taxon>Pseudomonadota</taxon>
        <taxon>Gammaproteobacteria</taxon>
        <taxon>Enterobacterales</taxon>
        <taxon>Morganellaceae</taxon>
        <taxon>Xenorhabdus</taxon>
    </lineage>
</organism>
<gene>
    <name evidence="2" type="ORF">ID854_14630</name>
</gene>
<dbReference type="RefSeq" id="WP_323869309.1">
    <property type="nucleotide sequence ID" value="NZ_JACXBF010000359.1"/>
</dbReference>
<name>A0AAW3YY01_9GAMM</name>